<organism evidence="2 3">
    <name type="scientific">Lactuca sativa</name>
    <name type="common">Garden lettuce</name>
    <dbReference type="NCBI Taxonomy" id="4236"/>
    <lineage>
        <taxon>Eukaryota</taxon>
        <taxon>Viridiplantae</taxon>
        <taxon>Streptophyta</taxon>
        <taxon>Embryophyta</taxon>
        <taxon>Tracheophyta</taxon>
        <taxon>Spermatophyta</taxon>
        <taxon>Magnoliopsida</taxon>
        <taxon>eudicotyledons</taxon>
        <taxon>Gunneridae</taxon>
        <taxon>Pentapetalae</taxon>
        <taxon>asterids</taxon>
        <taxon>campanulids</taxon>
        <taxon>Asterales</taxon>
        <taxon>Asteraceae</taxon>
        <taxon>Cichorioideae</taxon>
        <taxon>Cichorieae</taxon>
        <taxon>Lactucinae</taxon>
        <taxon>Lactuca</taxon>
    </lineage>
</organism>
<dbReference type="Proteomes" id="UP000235145">
    <property type="component" value="Unassembled WGS sequence"/>
</dbReference>
<dbReference type="AlphaFoldDB" id="A0A9R1UZJ4"/>
<dbReference type="EMBL" id="NBSK02000007">
    <property type="protein sequence ID" value="KAJ0196726.1"/>
    <property type="molecule type" value="Genomic_DNA"/>
</dbReference>
<name>A0A9R1UZJ4_LACSA</name>
<proteinExistence type="predicted"/>
<protein>
    <submittedName>
        <fullName evidence="2">Uncharacterized protein</fullName>
    </submittedName>
</protein>
<gene>
    <name evidence="2" type="ORF">LSAT_V11C700369730</name>
</gene>
<feature type="region of interest" description="Disordered" evidence="1">
    <location>
        <begin position="1"/>
        <end position="25"/>
    </location>
</feature>
<evidence type="ECO:0000256" key="1">
    <source>
        <dbReference type="SAM" id="MobiDB-lite"/>
    </source>
</evidence>
<evidence type="ECO:0000313" key="3">
    <source>
        <dbReference type="Proteomes" id="UP000235145"/>
    </source>
</evidence>
<feature type="compositionally biased region" description="Polar residues" evidence="1">
    <location>
        <begin position="1"/>
        <end position="21"/>
    </location>
</feature>
<comment type="caution">
    <text evidence="2">The sequence shown here is derived from an EMBL/GenBank/DDBJ whole genome shotgun (WGS) entry which is preliminary data.</text>
</comment>
<accession>A0A9R1UZJ4</accession>
<keyword evidence="3" id="KW-1185">Reference proteome</keyword>
<evidence type="ECO:0000313" key="2">
    <source>
        <dbReference type="EMBL" id="KAJ0196726.1"/>
    </source>
</evidence>
<sequence>MQATPNDVESSSARDFSQYMQVTPPRSYECEEGVVGDEAIMGEEAEKSGNVQDDEVITNIQVVTPPNRIGGNIRGWMTSCTVS</sequence>
<reference evidence="2 3" key="1">
    <citation type="journal article" date="2017" name="Nat. Commun.">
        <title>Genome assembly with in vitro proximity ligation data and whole-genome triplication in lettuce.</title>
        <authorList>
            <person name="Reyes-Chin-Wo S."/>
            <person name="Wang Z."/>
            <person name="Yang X."/>
            <person name="Kozik A."/>
            <person name="Arikit S."/>
            <person name="Song C."/>
            <person name="Xia L."/>
            <person name="Froenicke L."/>
            <person name="Lavelle D.O."/>
            <person name="Truco M.J."/>
            <person name="Xia R."/>
            <person name="Zhu S."/>
            <person name="Xu C."/>
            <person name="Xu H."/>
            <person name="Xu X."/>
            <person name="Cox K."/>
            <person name="Korf I."/>
            <person name="Meyers B.C."/>
            <person name="Michelmore R.W."/>
        </authorList>
    </citation>
    <scope>NUCLEOTIDE SEQUENCE [LARGE SCALE GENOMIC DNA]</scope>
    <source>
        <strain evidence="3">cv. Salinas</strain>
        <tissue evidence="2">Seedlings</tissue>
    </source>
</reference>